<dbReference type="Pfam" id="PF13474">
    <property type="entry name" value="SnoaL_3"/>
    <property type="match status" value="1"/>
</dbReference>
<comment type="caution">
    <text evidence="2">The sequence shown here is derived from an EMBL/GenBank/DDBJ whole genome shotgun (WGS) entry which is preliminary data.</text>
</comment>
<reference evidence="2 3" key="1">
    <citation type="submission" date="2019-06" db="EMBL/GenBank/DDBJ databases">
        <title>Sequencing the genomes of 1000 actinobacteria strains.</title>
        <authorList>
            <person name="Klenk H.-P."/>
        </authorList>
    </citation>
    <scope>NUCLEOTIDE SEQUENCE [LARGE SCALE GENOMIC DNA]</scope>
    <source>
        <strain evidence="2 3">DSM 43866</strain>
    </source>
</reference>
<proteinExistence type="predicted"/>
<dbReference type="RefSeq" id="WP_122979976.1">
    <property type="nucleotide sequence ID" value="NZ_BOMX01000150.1"/>
</dbReference>
<dbReference type="InterPro" id="IPR032710">
    <property type="entry name" value="NTF2-like_dom_sf"/>
</dbReference>
<dbReference type="Gene3D" id="3.10.450.50">
    <property type="match status" value="1"/>
</dbReference>
<dbReference type="AlphaFoldDB" id="A0A561WBW2"/>
<dbReference type="SUPFAM" id="SSF54427">
    <property type="entry name" value="NTF2-like"/>
    <property type="match status" value="1"/>
</dbReference>
<evidence type="ECO:0000313" key="2">
    <source>
        <dbReference type="EMBL" id="TWG21347.1"/>
    </source>
</evidence>
<feature type="domain" description="SnoaL-like" evidence="1">
    <location>
        <begin position="38"/>
        <end position="148"/>
    </location>
</feature>
<dbReference type="OrthoDB" id="582586at2"/>
<dbReference type="NCBIfam" id="TIGR02246">
    <property type="entry name" value="SgcJ/EcaC family oxidoreductase"/>
    <property type="match status" value="1"/>
</dbReference>
<keyword evidence="3" id="KW-1185">Reference proteome</keyword>
<gene>
    <name evidence="2" type="ORF">FHX34_103885</name>
</gene>
<evidence type="ECO:0000259" key="1">
    <source>
        <dbReference type="Pfam" id="PF13474"/>
    </source>
</evidence>
<dbReference type="InterPro" id="IPR037401">
    <property type="entry name" value="SnoaL-like"/>
</dbReference>
<dbReference type="EMBL" id="VIWY01000003">
    <property type="protein sequence ID" value="TWG21347.1"/>
    <property type="molecule type" value="Genomic_DNA"/>
</dbReference>
<sequence length="150" mass="16043">MSDAAALVSSAKKWATYYGEHANGRAGAVLTAPLRVRAAWDTGDAEALAAMFVDNGSMLLGDRQLTSRDEIRDYLTEAFAGDYRGSRLVEDIRDITELSGTVALAVGEGAIVPAGRDEPEPGAALRTMWVVVKRDGDWRVASWQSSPVTG</sequence>
<dbReference type="Proteomes" id="UP000320239">
    <property type="component" value="Unassembled WGS sequence"/>
</dbReference>
<organism evidence="2 3">
    <name type="scientific">Actinoplanes teichomyceticus</name>
    <dbReference type="NCBI Taxonomy" id="1867"/>
    <lineage>
        <taxon>Bacteria</taxon>
        <taxon>Bacillati</taxon>
        <taxon>Actinomycetota</taxon>
        <taxon>Actinomycetes</taxon>
        <taxon>Micromonosporales</taxon>
        <taxon>Micromonosporaceae</taxon>
        <taxon>Actinoplanes</taxon>
    </lineage>
</organism>
<name>A0A561WBW2_ACTTI</name>
<dbReference type="CDD" id="cd00531">
    <property type="entry name" value="NTF2_like"/>
    <property type="match status" value="1"/>
</dbReference>
<accession>A0A561WBW2</accession>
<protein>
    <submittedName>
        <fullName evidence="2">Uncharacterized protein (TIGR02246 family)</fullName>
    </submittedName>
</protein>
<evidence type="ECO:0000313" key="3">
    <source>
        <dbReference type="Proteomes" id="UP000320239"/>
    </source>
</evidence>
<dbReference type="InterPro" id="IPR011944">
    <property type="entry name" value="Steroid_delta5-4_isomerase"/>
</dbReference>